<evidence type="ECO:0000256" key="5">
    <source>
        <dbReference type="ARBA" id="ARBA00038253"/>
    </source>
</evidence>
<keyword evidence="2" id="KW-0963">Cytoplasm</keyword>
<dbReference type="GO" id="GO:0005737">
    <property type="term" value="C:cytoplasm"/>
    <property type="evidence" value="ECO:0007669"/>
    <property type="project" value="UniProtKB-SubCell"/>
</dbReference>
<evidence type="ECO:0000256" key="2">
    <source>
        <dbReference type="ARBA" id="ARBA00022490"/>
    </source>
</evidence>
<dbReference type="InterPro" id="IPR019734">
    <property type="entry name" value="TPR_rpt"/>
</dbReference>
<evidence type="ECO:0000313" key="8">
    <source>
        <dbReference type="Proteomes" id="UP000441336"/>
    </source>
</evidence>
<dbReference type="PANTHER" id="PTHR46630:SF1">
    <property type="entry name" value="TETRATRICOPEPTIDE REPEAT PROTEIN 29"/>
    <property type="match status" value="1"/>
</dbReference>
<accession>A0A7K1T8G3</accession>
<dbReference type="Pfam" id="PF13374">
    <property type="entry name" value="TPR_10"/>
    <property type="match status" value="1"/>
</dbReference>
<dbReference type="SUPFAM" id="SSF48452">
    <property type="entry name" value="TPR-like"/>
    <property type="match status" value="2"/>
</dbReference>
<comment type="subcellular location">
    <subcellularLocation>
        <location evidence="1">Cytoplasm</location>
    </subcellularLocation>
</comment>
<comment type="similarity">
    <text evidence="5">Belongs to the Rap family.</text>
</comment>
<gene>
    <name evidence="7" type="ORF">GO988_00020</name>
</gene>
<organism evidence="7 8">
    <name type="scientific">Hymenobacter ginkgonis</name>
    <dbReference type="NCBI Taxonomy" id="2682976"/>
    <lineage>
        <taxon>Bacteria</taxon>
        <taxon>Pseudomonadati</taxon>
        <taxon>Bacteroidota</taxon>
        <taxon>Cytophagia</taxon>
        <taxon>Cytophagales</taxon>
        <taxon>Hymenobacteraceae</taxon>
        <taxon>Hymenobacter</taxon>
    </lineage>
</organism>
<dbReference type="InterPro" id="IPR051476">
    <property type="entry name" value="Bac_ResReg_Asp_Phosphatase"/>
</dbReference>
<dbReference type="InterPro" id="IPR011990">
    <property type="entry name" value="TPR-like_helical_dom_sf"/>
</dbReference>
<protein>
    <submittedName>
        <fullName evidence="7">Tetratricopeptide repeat protein</fullName>
    </submittedName>
</protein>
<keyword evidence="8" id="KW-1185">Reference proteome</keyword>
<dbReference type="Gene3D" id="1.25.40.10">
    <property type="entry name" value="Tetratricopeptide repeat domain"/>
    <property type="match status" value="2"/>
</dbReference>
<evidence type="ECO:0000256" key="3">
    <source>
        <dbReference type="ARBA" id="ARBA00022737"/>
    </source>
</evidence>
<evidence type="ECO:0000256" key="4">
    <source>
        <dbReference type="ARBA" id="ARBA00022803"/>
    </source>
</evidence>
<evidence type="ECO:0000256" key="6">
    <source>
        <dbReference type="SAM" id="MobiDB-lite"/>
    </source>
</evidence>
<proteinExistence type="inferred from homology"/>
<reference evidence="7 8" key="1">
    <citation type="submission" date="2019-12" db="EMBL/GenBank/DDBJ databases">
        <title>Hymenobacter sp. HMF4947 Genome sequencing and assembly.</title>
        <authorList>
            <person name="Kang H."/>
            <person name="Cha I."/>
            <person name="Kim H."/>
            <person name="Joh K."/>
        </authorList>
    </citation>
    <scope>NUCLEOTIDE SEQUENCE [LARGE SCALE GENOMIC DNA]</scope>
    <source>
        <strain evidence="7 8">HMF4947</strain>
    </source>
</reference>
<dbReference type="Pfam" id="PF13181">
    <property type="entry name" value="TPR_8"/>
    <property type="match status" value="1"/>
</dbReference>
<keyword evidence="3" id="KW-0677">Repeat</keyword>
<dbReference type="AlphaFoldDB" id="A0A7K1T8G3"/>
<name>A0A7K1T8G3_9BACT</name>
<evidence type="ECO:0000313" key="7">
    <source>
        <dbReference type="EMBL" id="MVN74706.1"/>
    </source>
</evidence>
<dbReference type="EMBL" id="WQKZ01000001">
    <property type="protein sequence ID" value="MVN74706.1"/>
    <property type="molecule type" value="Genomic_DNA"/>
</dbReference>
<dbReference type="Proteomes" id="UP000441336">
    <property type="component" value="Unassembled WGS sequence"/>
</dbReference>
<comment type="caution">
    <text evidence="7">The sequence shown here is derived from an EMBL/GenBank/DDBJ whole genome shotgun (WGS) entry which is preliminary data.</text>
</comment>
<dbReference type="SMART" id="SM00028">
    <property type="entry name" value="TPR"/>
    <property type="match status" value="6"/>
</dbReference>
<sequence>MQAHPERTKEQVGLLSKLADTIQANDVRAARPVRVAALRLAHHIDYRNVLAEALLNMADYHVQLAQYDSAATYLRQAEQEFKRIRDLGGEVRCLGRLGRIADQQGEFVVSLDYTFRALALATTGNTRRFNTSLKIQLATTYAQVGDYAEARRYLRQAQWTAKHWDYPDRLNLIWGELGEVSRQQHQWAAAQEYFTRSIAISRRLGEAPHVLAMQLNLARLAEDQGRYAAAAAQGQQVLARIQAAHLPLLLPPAQALLARAALHRGQVAQAVAYGRQSLRASQEASLLVGIREASAVLADAYTRQRAYALALAALRQFNNANERLVGEATRRRTALLQVGQQQREQQDQIRLLTQQNRLQAQTQELIRLRAQRQLIGLSALTLLALLLAGGALWQYRPPPPSAARSRAAHSNCRRPTRRCGHATLTNQPAKQPAARRRGGCRWPAAAAGPDIGGQPLGRAPAQRRSLEPRCPQRHPTPAARPPARLCLRGAGPQRLAHQV</sequence>
<evidence type="ECO:0000256" key="1">
    <source>
        <dbReference type="ARBA" id="ARBA00004496"/>
    </source>
</evidence>
<dbReference type="Pfam" id="PF13424">
    <property type="entry name" value="TPR_12"/>
    <property type="match status" value="1"/>
</dbReference>
<feature type="compositionally biased region" description="Low complexity" evidence="6">
    <location>
        <begin position="473"/>
        <end position="484"/>
    </location>
</feature>
<feature type="region of interest" description="Disordered" evidence="6">
    <location>
        <begin position="415"/>
        <end position="485"/>
    </location>
</feature>
<dbReference type="PANTHER" id="PTHR46630">
    <property type="entry name" value="TETRATRICOPEPTIDE REPEAT PROTEIN 29"/>
    <property type="match status" value="1"/>
</dbReference>
<keyword evidence="4" id="KW-0802">TPR repeat</keyword>